<evidence type="ECO:0000256" key="2">
    <source>
        <dbReference type="ARBA" id="ARBA00022692"/>
    </source>
</evidence>
<keyword evidence="5" id="KW-0811">Translocation</keyword>
<keyword evidence="7" id="KW-1185">Reference proteome</keyword>
<dbReference type="GO" id="GO:0043953">
    <property type="term" value="P:protein transport by the Tat complex"/>
    <property type="evidence" value="ECO:0007669"/>
    <property type="project" value="UniProtKB-UniRule"/>
</dbReference>
<dbReference type="Pfam" id="PF00902">
    <property type="entry name" value="TatC"/>
    <property type="match status" value="1"/>
</dbReference>
<evidence type="ECO:0000256" key="1">
    <source>
        <dbReference type="ARBA" id="ARBA00004141"/>
    </source>
</evidence>
<evidence type="ECO:0000256" key="5">
    <source>
        <dbReference type="HAMAP-Rule" id="MF_00902"/>
    </source>
</evidence>
<feature type="transmembrane region" description="Helical" evidence="5">
    <location>
        <begin position="21"/>
        <end position="41"/>
    </location>
</feature>
<dbReference type="AlphaFoldDB" id="A0A521G267"/>
<name>A0A521G267_9BACT</name>
<reference evidence="6" key="1">
    <citation type="submission" date="2017-07" db="EMBL/GenBank/DDBJ databases">
        <title>The cable genome - Insights into the physiology and evolution of filamentous bacteria capable of sulfide oxidation via long distance electron transfer.</title>
        <authorList>
            <person name="Thorup C."/>
            <person name="Bjerg J.T."/>
            <person name="Schreiber L."/>
            <person name="Nielsen L.P."/>
            <person name="Kjeldsen K.U."/>
            <person name="Boesen T."/>
            <person name="Boggild A."/>
            <person name="Meysman F."/>
            <person name="Geelhoed J."/>
            <person name="Schramm A."/>
        </authorList>
    </citation>
    <scope>NUCLEOTIDE SEQUENCE [LARGE SCALE GENOMIC DNA]</scope>
    <source>
        <strain evidence="6">GS</strain>
    </source>
</reference>
<proteinExistence type="inferred from homology"/>
<comment type="similarity">
    <text evidence="5">Belongs to the TatC family.</text>
</comment>
<protein>
    <recommendedName>
        <fullName evidence="5">Sec-independent protein translocase protein TatC</fullName>
    </recommendedName>
</protein>
<dbReference type="PRINTS" id="PR01840">
    <property type="entry name" value="TATCFAMILY"/>
</dbReference>
<dbReference type="HAMAP" id="MF_00902">
    <property type="entry name" value="TatC"/>
    <property type="match status" value="1"/>
</dbReference>
<feature type="transmembrane region" description="Helical" evidence="5">
    <location>
        <begin position="198"/>
        <end position="214"/>
    </location>
</feature>
<evidence type="ECO:0000256" key="4">
    <source>
        <dbReference type="ARBA" id="ARBA00023136"/>
    </source>
</evidence>
<sequence length="255" mass="28449">MNDQDSLHQQPLTEHLAELRSCLIISLIAAAIGFTLAYSFIQPVADWFFAPLVQVMPAQKSLIFISYQEGFFFYLKLALVAGVLIASPVIFYQFWRFVAPGLYQHEKQALLPFTVVSSFCFLGGAAFGYLVIFPPTFRFLLGYSSSFLEPMPAVSEYFSLALFLLIAFGMIFELPVFMVFLAKLGKVDAPFLVKNRKYAVLIAFIVAAVVTPTPDPVNQFLMAGPLVVLYEISIIAVRFFVKKPLAVIEDAGNVR</sequence>
<feature type="transmembrane region" description="Helical" evidence="5">
    <location>
        <begin position="220"/>
        <end position="241"/>
    </location>
</feature>
<dbReference type="NCBIfam" id="TIGR00945">
    <property type="entry name" value="tatC"/>
    <property type="match status" value="1"/>
</dbReference>
<dbReference type="InterPro" id="IPR002033">
    <property type="entry name" value="TatC"/>
</dbReference>
<evidence type="ECO:0000313" key="7">
    <source>
        <dbReference type="Proteomes" id="UP000316238"/>
    </source>
</evidence>
<keyword evidence="3 5" id="KW-1133">Transmembrane helix</keyword>
<comment type="function">
    <text evidence="5">Part of the twin-arginine translocation (Tat) system that transports large folded proteins containing a characteristic twin-arginine motif in their signal peptide across membranes.</text>
</comment>
<organism evidence="6 7">
    <name type="scientific">Candidatus Electronema aureum</name>
    <dbReference type="NCBI Taxonomy" id="2005002"/>
    <lineage>
        <taxon>Bacteria</taxon>
        <taxon>Pseudomonadati</taxon>
        <taxon>Thermodesulfobacteriota</taxon>
        <taxon>Desulfobulbia</taxon>
        <taxon>Desulfobulbales</taxon>
        <taxon>Desulfobulbaceae</taxon>
        <taxon>Candidatus Electronema</taxon>
    </lineage>
</organism>
<gene>
    <name evidence="5" type="primary">tatC</name>
    <name evidence="6" type="ORF">CDV28_11135</name>
</gene>
<dbReference type="PANTHER" id="PTHR30371">
    <property type="entry name" value="SEC-INDEPENDENT PROTEIN TRANSLOCASE PROTEIN TATC"/>
    <property type="match status" value="1"/>
</dbReference>
<comment type="subunit">
    <text evidence="5">Forms a complex with TatA.</text>
</comment>
<dbReference type="GO" id="GO:0009977">
    <property type="term" value="F:proton motive force dependent protein transmembrane transporter activity"/>
    <property type="evidence" value="ECO:0007669"/>
    <property type="project" value="TreeGrafter"/>
</dbReference>
<feature type="transmembrane region" description="Helical" evidence="5">
    <location>
        <begin position="113"/>
        <end position="137"/>
    </location>
</feature>
<keyword evidence="5" id="KW-0653">Protein transport</keyword>
<dbReference type="InterPro" id="IPR019820">
    <property type="entry name" value="Sec-indep_translocase_CS"/>
</dbReference>
<comment type="caution">
    <text evidence="6">The sequence shown here is derived from an EMBL/GenBank/DDBJ whole genome shotgun (WGS) entry which is preliminary data.</text>
</comment>
<dbReference type="Proteomes" id="UP000316238">
    <property type="component" value="Unassembled WGS sequence"/>
</dbReference>
<feature type="transmembrane region" description="Helical" evidence="5">
    <location>
        <begin position="157"/>
        <end position="182"/>
    </location>
</feature>
<dbReference type="EMBL" id="NQJD01000011">
    <property type="protein sequence ID" value="TAA75109.1"/>
    <property type="molecule type" value="Genomic_DNA"/>
</dbReference>
<keyword evidence="4 5" id="KW-0472">Membrane</keyword>
<feature type="transmembrane region" description="Helical" evidence="5">
    <location>
        <begin position="71"/>
        <end position="92"/>
    </location>
</feature>
<dbReference type="PANTHER" id="PTHR30371:SF0">
    <property type="entry name" value="SEC-INDEPENDENT PROTEIN TRANSLOCASE PROTEIN TATC, CHLOROPLASTIC-RELATED"/>
    <property type="match status" value="1"/>
</dbReference>
<evidence type="ECO:0000256" key="3">
    <source>
        <dbReference type="ARBA" id="ARBA00022989"/>
    </source>
</evidence>
<accession>A0A521G267</accession>
<evidence type="ECO:0000313" key="6">
    <source>
        <dbReference type="EMBL" id="TAA75109.1"/>
    </source>
</evidence>
<keyword evidence="2 5" id="KW-0812">Transmembrane</keyword>
<keyword evidence="5" id="KW-1003">Cell membrane</keyword>
<dbReference type="PROSITE" id="PS01218">
    <property type="entry name" value="TATC"/>
    <property type="match status" value="1"/>
</dbReference>
<dbReference type="GO" id="GO:0065002">
    <property type="term" value="P:intracellular protein transmembrane transport"/>
    <property type="evidence" value="ECO:0007669"/>
    <property type="project" value="TreeGrafter"/>
</dbReference>
<comment type="subcellular location">
    <subcellularLocation>
        <location evidence="5">Cell membrane</location>
        <topology evidence="5">Multi-pass membrane protein</topology>
    </subcellularLocation>
    <subcellularLocation>
        <location evidence="1">Membrane</location>
        <topology evidence="1">Multi-pass membrane protein</topology>
    </subcellularLocation>
</comment>
<dbReference type="GO" id="GO:0033281">
    <property type="term" value="C:TAT protein transport complex"/>
    <property type="evidence" value="ECO:0007669"/>
    <property type="project" value="UniProtKB-UniRule"/>
</dbReference>
<keyword evidence="5" id="KW-0813">Transport</keyword>